<dbReference type="STRING" id="312017.I7LUE0"/>
<name>I7LUE0_TETTS</name>
<gene>
    <name evidence="1" type="ORF">TTHERM_00294860</name>
</gene>
<dbReference type="Proteomes" id="UP000009168">
    <property type="component" value="Unassembled WGS sequence"/>
</dbReference>
<dbReference type="KEGG" id="tet:TTHERM_00294860"/>
<dbReference type="InterPro" id="IPR013922">
    <property type="entry name" value="Cyclin_PHO80-like"/>
</dbReference>
<dbReference type="eggNOG" id="KOG1674">
    <property type="taxonomic scope" value="Eukaryota"/>
</dbReference>
<proteinExistence type="predicted"/>
<dbReference type="InParanoid" id="I7LUE0"/>
<reference evidence="2" key="1">
    <citation type="journal article" date="2006" name="PLoS Biol.">
        <title>Macronuclear genome sequence of the ciliate Tetrahymena thermophila, a model eukaryote.</title>
        <authorList>
            <person name="Eisen J.A."/>
            <person name="Coyne R.S."/>
            <person name="Wu M."/>
            <person name="Wu D."/>
            <person name="Thiagarajan M."/>
            <person name="Wortman J.R."/>
            <person name="Badger J.H."/>
            <person name="Ren Q."/>
            <person name="Amedeo P."/>
            <person name="Jones K.M."/>
            <person name="Tallon L.J."/>
            <person name="Delcher A.L."/>
            <person name="Salzberg S.L."/>
            <person name="Silva J.C."/>
            <person name="Haas B.J."/>
            <person name="Majoros W.H."/>
            <person name="Farzad M."/>
            <person name="Carlton J.M."/>
            <person name="Smith R.K. Jr."/>
            <person name="Garg J."/>
            <person name="Pearlman R.E."/>
            <person name="Karrer K.M."/>
            <person name="Sun L."/>
            <person name="Manning G."/>
            <person name="Elde N.C."/>
            <person name="Turkewitz A.P."/>
            <person name="Asai D.J."/>
            <person name="Wilkes D.E."/>
            <person name="Wang Y."/>
            <person name="Cai H."/>
            <person name="Collins K."/>
            <person name="Stewart B.A."/>
            <person name="Lee S.R."/>
            <person name="Wilamowska K."/>
            <person name="Weinberg Z."/>
            <person name="Ruzzo W.L."/>
            <person name="Wloga D."/>
            <person name="Gaertig J."/>
            <person name="Frankel J."/>
            <person name="Tsao C.-C."/>
            <person name="Gorovsky M.A."/>
            <person name="Keeling P.J."/>
            <person name="Waller R.F."/>
            <person name="Patron N.J."/>
            <person name="Cherry J.M."/>
            <person name="Stover N.A."/>
            <person name="Krieger C.J."/>
            <person name="del Toro C."/>
            <person name="Ryder H.F."/>
            <person name="Williamson S.C."/>
            <person name="Barbeau R.A."/>
            <person name="Hamilton E.P."/>
            <person name="Orias E."/>
        </authorList>
    </citation>
    <scope>NUCLEOTIDE SEQUENCE [LARGE SCALE GENOMIC DNA]</scope>
    <source>
        <strain evidence="2">SB210</strain>
    </source>
</reference>
<evidence type="ECO:0000313" key="2">
    <source>
        <dbReference type="Proteomes" id="UP000009168"/>
    </source>
</evidence>
<dbReference type="SUPFAM" id="SSF47954">
    <property type="entry name" value="Cyclin-like"/>
    <property type="match status" value="1"/>
</dbReference>
<accession>I7LUE0</accession>
<dbReference type="AlphaFoldDB" id="I7LUE0"/>
<evidence type="ECO:0000313" key="1">
    <source>
        <dbReference type="EMBL" id="EAR92873.2"/>
    </source>
</evidence>
<dbReference type="HOGENOM" id="CLU_1021123_0_0_1"/>
<dbReference type="PANTHER" id="PTHR15615">
    <property type="match status" value="1"/>
</dbReference>
<dbReference type="PANTHER" id="PTHR15615:SF108">
    <property type="entry name" value="PROTEIN CNPPD1"/>
    <property type="match status" value="1"/>
</dbReference>
<dbReference type="Gene3D" id="1.10.472.10">
    <property type="entry name" value="Cyclin-like"/>
    <property type="match status" value="1"/>
</dbReference>
<dbReference type="Pfam" id="PF08613">
    <property type="entry name" value="Cyclin"/>
    <property type="match status" value="1"/>
</dbReference>
<keyword evidence="2" id="KW-1185">Reference proteome</keyword>
<dbReference type="RefSeq" id="XP_001013118.2">
    <property type="nucleotide sequence ID" value="XM_001013118.3"/>
</dbReference>
<dbReference type="EMBL" id="GG662740">
    <property type="protein sequence ID" value="EAR92873.2"/>
    <property type="molecule type" value="Genomic_DNA"/>
</dbReference>
<organism evidence="1 2">
    <name type="scientific">Tetrahymena thermophila (strain SB210)</name>
    <dbReference type="NCBI Taxonomy" id="312017"/>
    <lineage>
        <taxon>Eukaryota</taxon>
        <taxon>Sar</taxon>
        <taxon>Alveolata</taxon>
        <taxon>Ciliophora</taxon>
        <taxon>Intramacronucleata</taxon>
        <taxon>Oligohymenophorea</taxon>
        <taxon>Hymenostomatida</taxon>
        <taxon>Tetrahymenina</taxon>
        <taxon>Tetrahymenidae</taxon>
        <taxon>Tetrahymena</taxon>
    </lineage>
</organism>
<protein>
    <submittedName>
        <fullName evidence="1">Amine-terminal domain cyclin</fullName>
    </submittedName>
</protein>
<dbReference type="GO" id="GO:0019901">
    <property type="term" value="F:protein kinase binding"/>
    <property type="evidence" value="ECO:0007669"/>
    <property type="project" value="InterPro"/>
</dbReference>
<dbReference type="OrthoDB" id="337735at2759"/>
<dbReference type="GeneID" id="7833289"/>
<dbReference type="InterPro" id="IPR036915">
    <property type="entry name" value="Cyclin-like_sf"/>
</dbReference>
<sequence>MTDLYHGNSPEHFLSTCGSDNFDSIVANSISDKNCTLKAKQMSQSSLSSVSTSSSSLSQSSIIAQKPLNAAKYQQIIEQFDKLENSNKSKSSSKSSISSSQISQKKINVIKLTDWVVNDLWKDAFELYQLQNEDAEYLENCSFYLEENKRIKISFASYVKRLKELTECSDNCFILALLLFDRLNKKKKLNYSRINVHKLMAICLWLSVKFYEDINFTDAYYAQKIAGIPLEELISLQFELLELLNYRLFISPQRFNHFMKLINSLIQSGAVNA</sequence>